<sequence length="579" mass="63974">MSFAKLPAELLSEIAAYCPAEHTAALRSVNKMMSGVMAPAFFSCLPLMLSPEGLQERTRTMLRAVARGKTKTGWGKWAGSIRMTLRGADEPIISWHALVVKREPAARAAQDERNAFLERRRELERKDLPLLRRALKVLPGTRSASFEWDTMDLPHGVIYAILKHLRAAGSNFQELKIALTGQQGGLDKRPDISWPTFDHLRSLTLESPRLPETLAMLASYLCDAGSTRAISRLVIRTTHQGSGHLWEQFVLGHWDRVRELCVSEETLLSNNSQALKHARSLEALQIVPRPPRSVAEGRRWEEQLSDADMAAHGKRFWTALTAGTDQRRIRLKELRVSKLYGGLTDYLLSYEGLEVLIVTNPSGAALPKTIPDSQSPATDASELDDEPENASSKSKSLVEMASVDAFFDQVVAKHASSLRILQVTSPYAGRWSFGRHNAHAIRQLSNLHTLVMSVDVERVERTLKAVADREDDVNAVEHFLGTIGDLPSLRYAALLGTVPLRRQLEHGWDSVVSASYRGQALCAVEVAVEQSAPGQLTHGAVLFAGRNVYCQKTDGTYGVLETLGITSMGPAEVPPWAEM</sequence>
<protein>
    <recommendedName>
        <fullName evidence="4">F-box domain-containing protein</fullName>
    </recommendedName>
</protein>
<organism evidence="2 3">
    <name type="scientific">Mycena indigotica</name>
    <dbReference type="NCBI Taxonomy" id="2126181"/>
    <lineage>
        <taxon>Eukaryota</taxon>
        <taxon>Fungi</taxon>
        <taxon>Dikarya</taxon>
        <taxon>Basidiomycota</taxon>
        <taxon>Agaricomycotina</taxon>
        <taxon>Agaricomycetes</taxon>
        <taxon>Agaricomycetidae</taxon>
        <taxon>Agaricales</taxon>
        <taxon>Marasmiineae</taxon>
        <taxon>Mycenaceae</taxon>
        <taxon>Mycena</taxon>
    </lineage>
</organism>
<evidence type="ECO:0000256" key="1">
    <source>
        <dbReference type="SAM" id="MobiDB-lite"/>
    </source>
</evidence>
<dbReference type="Proteomes" id="UP000636479">
    <property type="component" value="Unassembled WGS sequence"/>
</dbReference>
<reference evidence="2" key="1">
    <citation type="submission" date="2020-05" db="EMBL/GenBank/DDBJ databases">
        <title>Mycena genomes resolve the evolution of fungal bioluminescence.</title>
        <authorList>
            <person name="Tsai I.J."/>
        </authorList>
    </citation>
    <scope>NUCLEOTIDE SEQUENCE</scope>
    <source>
        <strain evidence="2">171206Taipei</strain>
    </source>
</reference>
<feature type="region of interest" description="Disordered" evidence="1">
    <location>
        <begin position="366"/>
        <end position="394"/>
    </location>
</feature>
<accession>A0A8H6WBD9</accession>
<evidence type="ECO:0000313" key="3">
    <source>
        <dbReference type="Proteomes" id="UP000636479"/>
    </source>
</evidence>
<dbReference type="RefSeq" id="XP_037223825.1">
    <property type="nucleotide sequence ID" value="XM_037358730.1"/>
</dbReference>
<dbReference type="EMBL" id="JACAZF010000002">
    <property type="protein sequence ID" value="KAF7311717.1"/>
    <property type="molecule type" value="Genomic_DNA"/>
</dbReference>
<dbReference type="OrthoDB" id="5290889at2759"/>
<gene>
    <name evidence="2" type="ORF">MIND_00181600</name>
</gene>
<proteinExistence type="predicted"/>
<evidence type="ECO:0008006" key="4">
    <source>
        <dbReference type="Google" id="ProtNLM"/>
    </source>
</evidence>
<comment type="caution">
    <text evidence="2">The sequence shown here is derived from an EMBL/GenBank/DDBJ whole genome shotgun (WGS) entry which is preliminary data.</text>
</comment>
<keyword evidence="3" id="KW-1185">Reference proteome</keyword>
<name>A0A8H6WBD9_9AGAR</name>
<dbReference type="AlphaFoldDB" id="A0A8H6WBD9"/>
<evidence type="ECO:0000313" key="2">
    <source>
        <dbReference type="EMBL" id="KAF7311717.1"/>
    </source>
</evidence>
<dbReference type="GeneID" id="59341246"/>